<dbReference type="Gene3D" id="3.30.450.20">
    <property type="entry name" value="PAS domain"/>
    <property type="match status" value="1"/>
</dbReference>
<dbReference type="Pfam" id="PF00990">
    <property type="entry name" value="GGDEF"/>
    <property type="match status" value="1"/>
</dbReference>
<dbReference type="PANTHER" id="PTHR46663">
    <property type="entry name" value="DIGUANYLATE CYCLASE DGCT-RELATED"/>
    <property type="match status" value="1"/>
</dbReference>
<dbReference type="Gene3D" id="3.30.70.270">
    <property type="match status" value="1"/>
</dbReference>
<dbReference type="Pfam" id="PF08448">
    <property type="entry name" value="PAS_4"/>
    <property type="match status" value="1"/>
</dbReference>
<dbReference type="InterPro" id="IPR000160">
    <property type="entry name" value="GGDEF_dom"/>
</dbReference>
<dbReference type="CDD" id="cd01949">
    <property type="entry name" value="GGDEF"/>
    <property type="match status" value="1"/>
</dbReference>
<evidence type="ECO:0000313" key="2">
    <source>
        <dbReference type="EMBL" id="WOT06562.1"/>
    </source>
</evidence>
<dbReference type="SUPFAM" id="SSF55073">
    <property type="entry name" value="Nucleotide cyclase"/>
    <property type="match status" value="1"/>
</dbReference>
<dbReference type="GO" id="GO:0052621">
    <property type="term" value="F:diguanylate cyclase activity"/>
    <property type="evidence" value="ECO:0007669"/>
    <property type="project" value="UniProtKB-EC"/>
</dbReference>
<keyword evidence="2" id="KW-0808">Transferase</keyword>
<dbReference type="InterPro" id="IPR043128">
    <property type="entry name" value="Rev_trsase/Diguanyl_cyclase"/>
</dbReference>
<dbReference type="InterPro" id="IPR013656">
    <property type="entry name" value="PAS_4"/>
</dbReference>
<evidence type="ECO:0000259" key="1">
    <source>
        <dbReference type="PROSITE" id="PS50887"/>
    </source>
</evidence>
<dbReference type="PROSITE" id="PS50887">
    <property type="entry name" value="GGDEF"/>
    <property type="match status" value="1"/>
</dbReference>
<dbReference type="EC" id="2.7.7.65" evidence="2"/>
<dbReference type="InterPro" id="IPR052163">
    <property type="entry name" value="DGC-Regulatory_Protein"/>
</dbReference>
<dbReference type="SUPFAM" id="SSF55781">
    <property type="entry name" value="GAF domain-like"/>
    <property type="match status" value="1"/>
</dbReference>
<dbReference type="CDD" id="cd00130">
    <property type="entry name" value="PAS"/>
    <property type="match status" value="1"/>
</dbReference>
<organism evidence="2 3">
    <name type="scientific">Shewanella youngdeokensis</name>
    <dbReference type="NCBI Taxonomy" id="2999068"/>
    <lineage>
        <taxon>Bacteria</taxon>
        <taxon>Pseudomonadati</taxon>
        <taxon>Pseudomonadota</taxon>
        <taxon>Gammaproteobacteria</taxon>
        <taxon>Alteromonadales</taxon>
        <taxon>Shewanellaceae</taxon>
        <taxon>Shewanella</taxon>
    </lineage>
</organism>
<protein>
    <submittedName>
        <fullName evidence="2">Diguanylate cyclase</fullName>
        <ecNumber evidence="2">2.7.7.65</ecNumber>
    </submittedName>
</protein>
<dbReference type="NCBIfam" id="TIGR00229">
    <property type="entry name" value="sensory_box"/>
    <property type="match status" value="1"/>
</dbReference>
<name>A0ABZ0K1Y9_9GAMM</name>
<dbReference type="PANTHER" id="PTHR46663:SF2">
    <property type="entry name" value="GGDEF DOMAIN-CONTAINING PROTEIN"/>
    <property type="match status" value="1"/>
</dbReference>
<dbReference type="SMART" id="SM00267">
    <property type="entry name" value="GGDEF"/>
    <property type="match status" value="1"/>
</dbReference>
<reference evidence="2 3" key="1">
    <citation type="submission" date="2023-10" db="EMBL/GenBank/DDBJ databases">
        <title>Complete genome sequence of Shewanella sp. DAU334.</title>
        <authorList>
            <person name="Lee Y.-S."/>
            <person name="Jeong H.-R."/>
            <person name="Hwang E.-J."/>
            <person name="Choi Y.-L."/>
            <person name="Kim G.-D."/>
        </authorList>
    </citation>
    <scope>NUCLEOTIDE SEQUENCE [LARGE SCALE GENOMIC DNA]</scope>
    <source>
        <strain evidence="2 3">DAU334</strain>
    </source>
</reference>
<accession>A0ABZ0K1Y9</accession>
<gene>
    <name evidence="2" type="ORF">RGE70_07325</name>
</gene>
<dbReference type="InterPro" id="IPR035965">
    <property type="entry name" value="PAS-like_dom_sf"/>
</dbReference>
<dbReference type="NCBIfam" id="TIGR00254">
    <property type="entry name" value="GGDEF"/>
    <property type="match status" value="1"/>
</dbReference>
<dbReference type="Proteomes" id="UP001529491">
    <property type="component" value="Chromosome"/>
</dbReference>
<proteinExistence type="predicted"/>
<keyword evidence="3" id="KW-1185">Reference proteome</keyword>
<evidence type="ECO:0000313" key="3">
    <source>
        <dbReference type="Proteomes" id="UP001529491"/>
    </source>
</evidence>
<dbReference type="RefSeq" id="WP_375087913.1">
    <property type="nucleotide sequence ID" value="NZ_CP136522.1"/>
</dbReference>
<dbReference type="InterPro" id="IPR000014">
    <property type="entry name" value="PAS"/>
</dbReference>
<sequence length="452" mass="50575">MTDIEEALALIAAPCTDKLFFTKALKALALVTRCRWAAFGRLSSKPGYGEIIAFCDGDKSMPGFEFKLAGTPCEQMYTAGAIQHHVLYTDNLQVHFPNFKLIKTLGAQSYQAELILDDNGAPLGHLFVLDCLPQTANVKANEFFRLLAQRIGVEYSRHTVVKELLRNTEMIASSKQFMSFVDTNYCYQVVSKGYESLFGLSNAEIIGQHVASLHGQAVFESKIKPLLDRSFEGQELIDQIWIHPPKMDKPIYINVHHNPYYDAQGVITGSIISAHNITEIQQAKDRIEYLANHDSLTGLANRRNLFAQMEQRLEQTKNVCFSVGIIYLDLNNFKQINDSFGHNLGDVVLKKVAELLKVATMQTDTIARMGGDEFIIVTSLECVDNKAEALHALKVYSEKINNILDRHVVTKKHSIKISASVGTHLVTDPNTKVSTLINQADHDMFKAKKNIV</sequence>
<keyword evidence="2" id="KW-0548">Nucleotidyltransferase</keyword>
<feature type="domain" description="GGDEF" evidence="1">
    <location>
        <begin position="321"/>
        <end position="452"/>
    </location>
</feature>
<dbReference type="SUPFAM" id="SSF55785">
    <property type="entry name" value="PYP-like sensor domain (PAS domain)"/>
    <property type="match status" value="1"/>
</dbReference>
<dbReference type="InterPro" id="IPR029787">
    <property type="entry name" value="Nucleotide_cyclase"/>
</dbReference>
<dbReference type="EMBL" id="CP136522">
    <property type="protein sequence ID" value="WOT06562.1"/>
    <property type="molecule type" value="Genomic_DNA"/>
</dbReference>